<gene>
    <name evidence="5" type="ORF">F0U60_22270</name>
</gene>
<evidence type="ECO:0000256" key="1">
    <source>
        <dbReference type="ARBA" id="ARBA00012528"/>
    </source>
</evidence>
<name>A0ABY9WTP6_9BACT</name>
<dbReference type="InterPro" id="IPR000160">
    <property type="entry name" value="GGDEF_dom"/>
</dbReference>
<dbReference type="SMART" id="SM00448">
    <property type="entry name" value="REC"/>
    <property type="match status" value="1"/>
</dbReference>
<keyword evidence="2" id="KW-0597">Phosphoprotein</keyword>
<dbReference type="InterPro" id="IPR001789">
    <property type="entry name" value="Sig_transdc_resp-reg_receiver"/>
</dbReference>
<dbReference type="PROSITE" id="PS50110">
    <property type="entry name" value="RESPONSE_REGULATORY"/>
    <property type="match status" value="1"/>
</dbReference>
<dbReference type="RefSeq" id="WP_395823014.1">
    <property type="nucleotide sequence ID" value="NZ_CP043494.1"/>
</dbReference>
<dbReference type="NCBIfam" id="TIGR00254">
    <property type="entry name" value="GGDEF"/>
    <property type="match status" value="1"/>
</dbReference>
<evidence type="ECO:0000313" key="5">
    <source>
        <dbReference type="EMBL" id="WNG46534.1"/>
    </source>
</evidence>
<dbReference type="Pfam" id="PF00072">
    <property type="entry name" value="Response_reg"/>
    <property type="match status" value="1"/>
</dbReference>
<evidence type="ECO:0000259" key="4">
    <source>
        <dbReference type="PROSITE" id="PS50887"/>
    </source>
</evidence>
<dbReference type="EC" id="2.7.7.65" evidence="1"/>
<dbReference type="SUPFAM" id="SSF52172">
    <property type="entry name" value="CheY-like"/>
    <property type="match status" value="1"/>
</dbReference>
<dbReference type="Pfam" id="PF00990">
    <property type="entry name" value="GGDEF"/>
    <property type="match status" value="1"/>
</dbReference>
<dbReference type="SMART" id="SM00267">
    <property type="entry name" value="GGDEF"/>
    <property type="match status" value="1"/>
</dbReference>
<feature type="domain" description="GGDEF" evidence="4">
    <location>
        <begin position="308"/>
        <end position="442"/>
    </location>
</feature>
<dbReference type="Gene3D" id="3.30.70.270">
    <property type="match status" value="1"/>
</dbReference>
<dbReference type="InterPro" id="IPR011006">
    <property type="entry name" value="CheY-like_superfamily"/>
</dbReference>
<protein>
    <recommendedName>
        <fullName evidence="1">diguanylate cyclase</fullName>
        <ecNumber evidence="1">2.7.7.65</ecNumber>
    </recommendedName>
</protein>
<feature type="domain" description="Response regulatory" evidence="3">
    <location>
        <begin position="3"/>
        <end position="117"/>
    </location>
</feature>
<dbReference type="InterPro" id="IPR050469">
    <property type="entry name" value="Diguanylate_Cyclase"/>
</dbReference>
<dbReference type="PROSITE" id="PS50887">
    <property type="entry name" value="GGDEF"/>
    <property type="match status" value="1"/>
</dbReference>
<dbReference type="InterPro" id="IPR029787">
    <property type="entry name" value="Nucleotide_cyclase"/>
</dbReference>
<evidence type="ECO:0000259" key="3">
    <source>
        <dbReference type="PROSITE" id="PS50110"/>
    </source>
</evidence>
<dbReference type="EMBL" id="CP043494">
    <property type="protein sequence ID" value="WNG46534.1"/>
    <property type="molecule type" value="Genomic_DNA"/>
</dbReference>
<feature type="modified residue" description="4-aspartylphosphate" evidence="2">
    <location>
        <position position="52"/>
    </location>
</feature>
<evidence type="ECO:0000256" key="2">
    <source>
        <dbReference type="PROSITE-ProRule" id="PRU00169"/>
    </source>
</evidence>
<dbReference type="InterPro" id="IPR043128">
    <property type="entry name" value="Rev_trsase/Diguanyl_cyclase"/>
</dbReference>
<proteinExistence type="predicted"/>
<sequence length="458" mass="49763">MARILLVDDEKMARTLYGDYLRGVGHEVTAVAAISEVKEALAFGRYDVVVTDLILAQGDGMEVLQHTKAHYPGIEVIVITGLDKVDPAVRAIKSGAAEYLVKPVAPEVLQHAVNRALATRALLQENAALRRYVSLLETGQRISTTLDRIRLAETACAAFLAMGSASAVMLFQADGSGRSRLLGTQQLTNPEQEAALIAFVAPRLGESRELRVLEGLPGMCPLALLVPAVEGEDLLGYALLLYPGSPPEGITEATSFLARCLALALRNLGRIAEVEDLAYLDDLTHLFNTRYLHLVLDREVKNAQQAHGVFSLLFLDLDYFKSINDTHGHLVGSQLLVEMARVLKGCVRDRDVAVRYGGDEYVVLLRGTDSGGALKVAERIRRTVENHRFLAREGHSLALSTCIGVASFPEHALDKATLLDLADRAMYRGKKGTRNVVYVAAKDLEATPPARHSQPTGS</sequence>
<evidence type="ECO:0000313" key="6">
    <source>
        <dbReference type="Proteomes" id="UP001611383"/>
    </source>
</evidence>
<dbReference type="PANTHER" id="PTHR45138">
    <property type="entry name" value="REGULATORY COMPONENTS OF SENSORY TRANSDUCTION SYSTEM"/>
    <property type="match status" value="1"/>
</dbReference>
<dbReference type="Gene3D" id="3.40.50.2300">
    <property type="match status" value="1"/>
</dbReference>
<dbReference type="SUPFAM" id="SSF55073">
    <property type="entry name" value="Nucleotide cyclase"/>
    <property type="match status" value="1"/>
</dbReference>
<keyword evidence="6" id="KW-1185">Reference proteome</keyword>
<organism evidence="5 6">
    <name type="scientific">Archangium minus</name>
    <dbReference type="NCBI Taxonomy" id="83450"/>
    <lineage>
        <taxon>Bacteria</taxon>
        <taxon>Pseudomonadati</taxon>
        <taxon>Myxococcota</taxon>
        <taxon>Myxococcia</taxon>
        <taxon>Myxococcales</taxon>
        <taxon>Cystobacterineae</taxon>
        <taxon>Archangiaceae</taxon>
        <taxon>Archangium</taxon>
    </lineage>
</organism>
<reference evidence="5 6" key="1">
    <citation type="submission" date="2019-08" db="EMBL/GenBank/DDBJ databases">
        <title>Archangium and Cystobacter genomes.</title>
        <authorList>
            <person name="Chen I.-C.K."/>
            <person name="Wielgoss S."/>
        </authorList>
    </citation>
    <scope>NUCLEOTIDE SEQUENCE [LARGE SCALE GENOMIC DNA]</scope>
    <source>
        <strain evidence="5 6">Cbm 6</strain>
    </source>
</reference>
<dbReference type="PANTHER" id="PTHR45138:SF6">
    <property type="entry name" value="DIGUANYLATE CYCLASE DGCN"/>
    <property type="match status" value="1"/>
</dbReference>
<dbReference type="Proteomes" id="UP001611383">
    <property type="component" value="Chromosome"/>
</dbReference>
<accession>A0ABY9WTP6</accession>
<dbReference type="CDD" id="cd01949">
    <property type="entry name" value="GGDEF"/>
    <property type="match status" value="1"/>
</dbReference>